<evidence type="ECO:0000259" key="2">
    <source>
        <dbReference type="Pfam" id="PF08588"/>
    </source>
</evidence>
<protein>
    <recommendedName>
        <fullName evidence="2">Domain of unknown function at the cortex 1 domain-containing protein</fullName>
    </recommendedName>
</protein>
<feature type="compositionally biased region" description="Polar residues" evidence="1">
    <location>
        <begin position="317"/>
        <end position="326"/>
    </location>
</feature>
<sequence>MTKTLSISAGPSVDALEILAVNHDDKPVVIDSGDFHGRVTVRIKDFRGVPAEGVPIAKNASYFSEPYGDSMTYSIQAQGVFTEEVSAADLVFGNMFDHPLRDSLPYGTSIALRFASFVDPTIQHDLYADKPWAFSPLLATVYRAQANRAEPGTWSAHNVAKTMFEDKAWPPFPTPDGESKEHFTRDDIAPLFKTYDNGELVVSKDLEKDKDAIASLGSPDQSVASHARAKWLGIKQHREDLMVTPDDVITVDFCNGYIDFNQLHLKIPYGGLEFDLGKYYNGQPVRYVCKNIRTKKIYFIVQFDLVEDKDEKEVTDSDSNAATTDVAQEDSKDNTNGSEDGTQDNADDNATGELNKEKSS</sequence>
<dbReference type="InterPro" id="IPR013897">
    <property type="entry name" value="Duc1"/>
</dbReference>
<accession>A0A2N1JC20</accession>
<dbReference type="PANTHER" id="PTHR34826">
    <property type="entry name" value="UPF0590 PROTEIN C409.17C"/>
    <property type="match status" value="1"/>
</dbReference>
<dbReference type="STRING" id="2020962.A0A2N1JC20"/>
<dbReference type="OrthoDB" id="2119945at2759"/>
<organism evidence="3 4">
    <name type="scientific">Malassezia vespertilionis</name>
    <dbReference type="NCBI Taxonomy" id="2020962"/>
    <lineage>
        <taxon>Eukaryota</taxon>
        <taxon>Fungi</taxon>
        <taxon>Dikarya</taxon>
        <taxon>Basidiomycota</taxon>
        <taxon>Ustilaginomycotina</taxon>
        <taxon>Malasseziomycetes</taxon>
        <taxon>Malasseziales</taxon>
        <taxon>Malasseziaceae</taxon>
        <taxon>Malassezia</taxon>
    </lineage>
</organism>
<reference evidence="3 4" key="1">
    <citation type="submission" date="2017-10" db="EMBL/GenBank/DDBJ databases">
        <title>A novel species of cold-tolerant Malassezia isolated from bats.</title>
        <authorList>
            <person name="Lorch J.M."/>
            <person name="Palmer J.M."/>
            <person name="Vanderwolf K.J."/>
            <person name="Schmidt K.Z."/>
            <person name="Verant M.L."/>
            <person name="Weller T.J."/>
            <person name="Blehert D.S."/>
        </authorList>
    </citation>
    <scope>NUCLEOTIDE SEQUENCE [LARGE SCALE GENOMIC DNA]</scope>
    <source>
        <strain evidence="3 4">NWHC:44797-103</strain>
    </source>
</reference>
<dbReference type="Pfam" id="PF08588">
    <property type="entry name" value="Duc1"/>
    <property type="match status" value="1"/>
</dbReference>
<feature type="domain" description="Domain of unknown function at the cortex 1" evidence="2">
    <location>
        <begin position="5"/>
        <end position="306"/>
    </location>
</feature>
<gene>
    <name evidence="3" type="ORF">MVES_001914</name>
</gene>
<proteinExistence type="predicted"/>
<dbReference type="Proteomes" id="UP000232875">
    <property type="component" value="Unassembled WGS sequence"/>
</dbReference>
<dbReference type="PANTHER" id="PTHR34826:SF2">
    <property type="entry name" value="UPF0590 PROTEIN C409.17C"/>
    <property type="match status" value="1"/>
</dbReference>
<evidence type="ECO:0000256" key="1">
    <source>
        <dbReference type="SAM" id="MobiDB-lite"/>
    </source>
</evidence>
<dbReference type="AlphaFoldDB" id="A0A2N1JC20"/>
<keyword evidence="4" id="KW-1185">Reference proteome</keyword>
<feature type="region of interest" description="Disordered" evidence="1">
    <location>
        <begin position="311"/>
        <end position="360"/>
    </location>
</feature>
<evidence type="ECO:0000313" key="3">
    <source>
        <dbReference type="EMBL" id="PKI84085.1"/>
    </source>
</evidence>
<name>A0A2N1JC20_9BASI</name>
<evidence type="ECO:0000313" key="4">
    <source>
        <dbReference type="Proteomes" id="UP000232875"/>
    </source>
</evidence>
<dbReference type="EMBL" id="KZ454990">
    <property type="protein sequence ID" value="PKI84085.1"/>
    <property type="molecule type" value="Genomic_DNA"/>
</dbReference>